<organism evidence="1 2">
    <name type="scientific">Fusarium oxysporum f. sp. cubense (strain race 1)</name>
    <name type="common">Panama disease fungus</name>
    <dbReference type="NCBI Taxonomy" id="1229664"/>
    <lineage>
        <taxon>Eukaryota</taxon>
        <taxon>Fungi</taxon>
        <taxon>Dikarya</taxon>
        <taxon>Ascomycota</taxon>
        <taxon>Pezizomycotina</taxon>
        <taxon>Sordariomycetes</taxon>
        <taxon>Hypocreomycetidae</taxon>
        <taxon>Hypocreales</taxon>
        <taxon>Nectriaceae</taxon>
        <taxon>Fusarium</taxon>
        <taxon>Fusarium oxysporum species complex</taxon>
    </lineage>
</organism>
<accession>N4V109</accession>
<dbReference type="OrthoDB" id="515692at2759"/>
<dbReference type="AlphaFoldDB" id="N4V109"/>
<reference evidence="2" key="1">
    <citation type="submission" date="2012-09" db="EMBL/GenBank/DDBJ databases">
        <title>Genome sequencing and comparative transcriptomics of race 1 and race 4 of banana pathogen: Fusarium oxysporum f. sp. cubense.</title>
        <authorList>
            <person name="Fang X."/>
            <person name="Huang J."/>
        </authorList>
    </citation>
    <scope>NUCLEOTIDE SEQUENCE [LARGE SCALE GENOMIC DNA]</scope>
    <source>
        <strain evidence="2">race 1</strain>
    </source>
</reference>
<dbReference type="Proteomes" id="UP000016928">
    <property type="component" value="Unassembled WGS sequence"/>
</dbReference>
<evidence type="ECO:0000313" key="1">
    <source>
        <dbReference type="EMBL" id="ENH74786.1"/>
    </source>
</evidence>
<evidence type="ECO:0000313" key="2">
    <source>
        <dbReference type="Proteomes" id="UP000016928"/>
    </source>
</evidence>
<protein>
    <submittedName>
        <fullName evidence="1">Uncharacterized protein</fullName>
    </submittedName>
</protein>
<dbReference type="STRING" id="1229664.N4V109"/>
<dbReference type="HOGENOM" id="CLU_1906790_0_0_1"/>
<dbReference type="VEuPathDB" id="FungiDB:FOC1_g10003573"/>
<proteinExistence type="predicted"/>
<name>N4V109_FUSC1</name>
<dbReference type="EMBL" id="KB730022">
    <property type="protein sequence ID" value="ENH74786.1"/>
    <property type="molecule type" value="Genomic_DNA"/>
</dbReference>
<reference evidence="2" key="2">
    <citation type="journal article" date="2014" name="PLoS ONE">
        <title>Genome and Transcriptome Analysis of the Fungal Pathogen Fusarium oxysporum f. sp. cubense Causing Banana Vascular Wilt Disease.</title>
        <authorList>
            <person name="Guo L."/>
            <person name="Han L."/>
            <person name="Yang L."/>
            <person name="Zeng H."/>
            <person name="Fan D."/>
            <person name="Zhu Y."/>
            <person name="Feng Y."/>
            <person name="Wang G."/>
            <person name="Peng C."/>
            <person name="Jiang X."/>
            <person name="Zhou D."/>
            <person name="Ni P."/>
            <person name="Liang C."/>
            <person name="Liu L."/>
            <person name="Wang J."/>
            <person name="Mao C."/>
            <person name="Fang X."/>
            <person name="Peng M."/>
            <person name="Huang J."/>
        </authorList>
    </citation>
    <scope>NUCLEOTIDE SEQUENCE [LARGE SCALE GENOMIC DNA]</scope>
    <source>
        <strain evidence="2">race 1</strain>
    </source>
</reference>
<sequence length="133" mass="15919">MEKWWNELCEAQVKQLPLLPNPPQRLETMTSLEITWTLKSYFTADHDYDNMDERHLKSIFDLLSPSKFPALRRLHIWFAKSRTAWLSVHGIEAYEKVIFEHLDSFVQFRRDLQELRLRFLVASSKGNTRLPEE</sequence>
<gene>
    <name evidence="1" type="ORF">FOC1_g10003573</name>
</gene>